<dbReference type="InterPro" id="IPR057705">
    <property type="entry name" value="DUF7945"/>
</dbReference>
<organism evidence="1 2">
    <name type="scientific">Nonomuraea roseoviolacea subsp. carminata</name>
    <dbReference type="NCBI Taxonomy" id="160689"/>
    <lineage>
        <taxon>Bacteria</taxon>
        <taxon>Bacillati</taxon>
        <taxon>Actinomycetota</taxon>
        <taxon>Actinomycetes</taxon>
        <taxon>Streptosporangiales</taxon>
        <taxon>Streptosporangiaceae</taxon>
        <taxon>Nonomuraea</taxon>
    </lineage>
</organism>
<comment type="caution">
    <text evidence="1">The sequence shown here is derived from an EMBL/GenBank/DDBJ whole genome shotgun (WGS) entry which is preliminary data.</text>
</comment>
<name>A0ABT1JYV2_9ACTN</name>
<gene>
    <name evidence="1" type="ORF">HD595_002553</name>
</gene>
<keyword evidence="2" id="KW-1185">Reference proteome</keyword>
<proteinExistence type="predicted"/>
<dbReference type="NCBIfam" id="NF047838">
    <property type="entry name" value="SCO4402_fam"/>
    <property type="match status" value="1"/>
</dbReference>
<dbReference type="EMBL" id="JAMZEC010000001">
    <property type="protein sequence ID" value="MCP2346431.1"/>
    <property type="molecule type" value="Genomic_DNA"/>
</dbReference>
<evidence type="ECO:0000313" key="2">
    <source>
        <dbReference type="Proteomes" id="UP001320766"/>
    </source>
</evidence>
<reference evidence="1 2" key="1">
    <citation type="submission" date="2022-06" db="EMBL/GenBank/DDBJ databases">
        <title>Sequencing the genomes of 1000 actinobacteria strains.</title>
        <authorList>
            <person name="Klenk H.-P."/>
        </authorList>
    </citation>
    <scope>NUCLEOTIDE SEQUENCE [LARGE SCALE GENOMIC DNA]</scope>
    <source>
        <strain evidence="1 2">DSM 44170</strain>
    </source>
</reference>
<evidence type="ECO:0008006" key="3">
    <source>
        <dbReference type="Google" id="ProtNLM"/>
    </source>
</evidence>
<dbReference type="Pfam" id="PF25656">
    <property type="entry name" value="DUF7945"/>
    <property type="match status" value="1"/>
</dbReference>
<sequence length="82" mass="8964">MHWLVDDTFMDETGARAMIPYLFCDEEEADLVQIVVDALVHVLDDLGPTAPDSAYLDHPGWIDVLDSACAAYLALAPGKRSS</sequence>
<protein>
    <recommendedName>
        <fullName evidence="3">CdiI immunity protein domain-containing protein</fullName>
    </recommendedName>
</protein>
<accession>A0ABT1JYV2</accession>
<evidence type="ECO:0000313" key="1">
    <source>
        <dbReference type="EMBL" id="MCP2346431.1"/>
    </source>
</evidence>
<dbReference type="Proteomes" id="UP001320766">
    <property type="component" value="Unassembled WGS sequence"/>
</dbReference>